<proteinExistence type="predicted"/>
<keyword evidence="2" id="KW-1185">Reference proteome</keyword>
<evidence type="ECO:0000313" key="2">
    <source>
        <dbReference type="Proteomes" id="UP000616151"/>
    </source>
</evidence>
<comment type="caution">
    <text evidence="1">The sequence shown here is derived from an EMBL/GenBank/DDBJ whole genome shotgun (WGS) entry which is preliminary data.</text>
</comment>
<gene>
    <name evidence="1" type="ORF">JHL16_14825</name>
</gene>
<dbReference type="Proteomes" id="UP000616151">
    <property type="component" value="Unassembled WGS sequence"/>
</dbReference>
<evidence type="ECO:0000313" key="1">
    <source>
        <dbReference type="EMBL" id="MBK1867629.1"/>
    </source>
</evidence>
<name>A0ACC5R4R1_9HYPH</name>
<reference evidence="1" key="1">
    <citation type="submission" date="2021-01" db="EMBL/GenBank/DDBJ databases">
        <authorList>
            <person name="Sun Q."/>
        </authorList>
    </citation>
    <scope>NUCLEOTIDE SEQUENCE</scope>
    <source>
        <strain evidence="1">YIM B02566</strain>
    </source>
</reference>
<organism evidence="1 2">
    <name type="scientific">Taklimakanibacter albus</name>
    <dbReference type="NCBI Taxonomy" id="2800327"/>
    <lineage>
        <taxon>Bacteria</taxon>
        <taxon>Pseudomonadati</taxon>
        <taxon>Pseudomonadota</taxon>
        <taxon>Alphaproteobacteria</taxon>
        <taxon>Hyphomicrobiales</taxon>
        <taxon>Aestuariivirgaceae</taxon>
        <taxon>Taklimakanibacter</taxon>
    </lineage>
</organism>
<protein>
    <submittedName>
        <fullName evidence="1">Sugar phosphate isomerase/epimerase</fullName>
    </submittedName>
</protein>
<accession>A0ACC5R4R1</accession>
<sequence length="274" mass="29098">MTTAAADFGINSYSYIYDTDALGFLQRVHQLGFSRFELMAFPGHLWPGEATSAQKQAIRKYVGDNGLVVSTLNQPNIDINIAGASPEMRRYSLDVIAGIIELAGEIGCANVIVGPGKANGLLSAPLELLASRFFDGLDFLLPVAKRAGVNVLVENMPFAFLPDAQGLLAALERYGDPGIGVVYDIANGAFIGADVAAELELLSPRLKYLHVSDTTRARYDHAAIGLKNSVIDFTALAAPVGRLDLLGPPIIEVISASPDGDIRESAAKLSALGW</sequence>
<dbReference type="EMBL" id="JAENHL010000007">
    <property type="protein sequence ID" value="MBK1867629.1"/>
    <property type="molecule type" value="Genomic_DNA"/>
</dbReference>
<keyword evidence="1" id="KW-0413">Isomerase</keyword>